<dbReference type="InterPro" id="IPR009057">
    <property type="entry name" value="Homeodomain-like_sf"/>
</dbReference>
<dbReference type="GeneID" id="107063970"/>
<evidence type="ECO:0000313" key="16">
    <source>
        <dbReference type="RefSeq" id="XP_015171667.1"/>
    </source>
</evidence>
<evidence type="ECO:0000256" key="2">
    <source>
        <dbReference type="ARBA" id="ARBA00005733"/>
    </source>
</evidence>
<dbReference type="Pfam" id="PF00046">
    <property type="entry name" value="Homeodomain"/>
    <property type="match status" value="1"/>
</dbReference>
<accession>A0ABM1HUN0</accession>
<dbReference type="PROSITE" id="PS51057">
    <property type="entry name" value="PAIRED_2"/>
    <property type="match status" value="1"/>
</dbReference>
<dbReference type="Pfam" id="PF00292">
    <property type="entry name" value="PAX"/>
    <property type="match status" value="1"/>
</dbReference>
<evidence type="ECO:0000256" key="1">
    <source>
        <dbReference type="ARBA" id="ARBA00004123"/>
    </source>
</evidence>
<evidence type="ECO:0000259" key="14">
    <source>
        <dbReference type="PROSITE" id="PS51057"/>
    </source>
</evidence>
<evidence type="ECO:0000256" key="11">
    <source>
        <dbReference type="RuleBase" id="RU000682"/>
    </source>
</evidence>
<feature type="domain" description="Paired" evidence="14">
    <location>
        <begin position="22"/>
        <end position="149"/>
    </location>
</feature>
<comment type="subcellular location">
    <subcellularLocation>
        <location evidence="1 10 11">Nucleus</location>
    </subcellularLocation>
</comment>
<evidence type="ECO:0000256" key="10">
    <source>
        <dbReference type="PROSITE-ProRule" id="PRU00108"/>
    </source>
</evidence>
<evidence type="ECO:0000256" key="3">
    <source>
        <dbReference type="ARBA" id="ARBA00022473"/>
    </source>
</evidence>
<feature type="DNA-binding region" description="Homeobox" evidence="10">
    <location>
        <begin position="192"/>
        <end position="251"/>
    </location>
</feature>
<dbReference type="SUPFAM" id="SSF46689">
    <property type="entry name" value="Homeodomain-like"/>
    <property type="match status" value="2"/>
</dbReference>
<dbReference type="PANTHER" id="PTHR45636:SF3">
    <property type="entry name" value="PROTEIN GOOSEBERRY-RELATED"/>
    <property type="match status" value="1"/>
</dbReference>
<evidence type="ECO:0000256" key="5">
    <source>
        <dbReference type="ARBA" id="ARBA00023015"/>
    </source>
</evidence>
<comment type="similarity">
    <text evidence="2">Belongs to the paired homeobox family.</text>
</comment>
<evidence type="ECO:0000259" key="13">
    <source>
        <dbReference type="PROSITE" id="PS50071"/>
    </source>
</evidence>
<dbReference type="Gene3D" id="1.10.10.60">
    <property type="entry name" value="Homeodomain-like"/>
    <property type="match status" value="1"/>
</dbReference>
<dbReference type="InterPro" id="IPR043565">
    <property type="entry name" value="PAX_fam"/>
</dbReference>
<keyword evidence="9 10" id="KW-0539">Nucleus</keyword>
<evidence type="ECO:0000256" key="7">
    <source>
        <dbReference type="ARBA" id="ARBA00023155"/>
    </source>
</evidence>
<name>A0ABM1HUN0_POLDO</name>
<dbReference type="PANTHER" id="PTHR45636">
    <property type="entry name" value="PAIRED BOX PROTEIN PAX-6-RELATED-RELATED"/>
    <property type="match status" value="1"/>
</dbReference>
<dbReference type="PROSITE" id="PS00027">
    <property type="entry name" value="HOMEOBOX_1"/>
    <property type="match status" value="1"/>
</dbReference>
<keyword evidence="3" id="KW-0217">Developmental protein</keyword>
<dbReference type="Proteomes" id="UP000694924">
    <property type="component" value="Unplaced"/>
</dbReference>
<evidence type="ECO:0000256" key="8">
    <source>
        <dbReference type="ARBA" id="ARBA00023163"/>
    </source>
</evidence>
<evidence type="ECO:0000256" key="6">
    <source>
        <dbReference type="ARBA" id="ARBA00023125"/>
    </source>
</evidence>
<sequence length="452" mass="49368">MAVRALSQHRMTPYFSGYAFQGQGRVNQLGGVFINGRPLPNHIRLRIVELAASGVKPCVISRQLRVSHGCVSKILNRYQETGSIRPGVIGGSKPRVATPEVESRIEDIKRQNPAILSWEIKERLIKQDGVCDKASAPSVSSISRLLRGSPNKIRRVDDLGTNHSINGILGGSDGGDDSETESEPGITLKRKQRRSRTTFSGEQLEQLEAVFIRTQYPDVYTREELAQKTKLTEARVQVWFSNRRARLRKQMNSQQTNAFNPMSLQSFQSQHYGSAAESYQSYGQVSVAAAAATTAGYPQHYNYGDNYYAAQQQWTRATAENYGIFNASHYGSSNLNLSSLGGSVSPTASDMSACMVQSASSTVSGSTGVAHHHVAPHSPGEAKSGYPYLGGIDSQVCGRVHGPDFVLSSGRTNDFNVPLSQARSTLNGYTNESLDQSQLAFLSRIGSNVEKR</sequence>
<feature type="region of interest" description="Disordered" evidence="12">
    <location>
        <begin position="165"/>
        <end position="199"/>
    </location>
</feature>
<dbReference type="CDD" id="cd00086">
    <property type="entry name" value="homeodomain"/>
    <property type="match status" value="1"/>
</dbReference>
<keyword evidence="6 10" id="KW-0238">DNA-binding</keyword>
<evidence type="ECO:0000313" key="15">
    <source>
        <dbReference type="Proteomes" id="UP000694924"/>
    </source>
</evidence>
<dbReference type="InterPro" id="IPR036388">
    <property type="entry name" value="WH-like_DNA-bd_sf"/>
</dbReference>
<keyword evidence="15" id="KW-1185">Reference proteome</keyword>
<dbReference type="PRINTS" id="PR00027">
    <property type="entry name" value="PAIREDBOX"/>
</dbReference>
<dbReference type="RefSeq" id="XP_015171667.1">
    <property type="nucleotide sequence ID" value="XM_015316181.1"/>
</dbReference>
<evidence type="ECO:0000256" key="9">
    <source>
        <dbReference type="ARBA" id="ARBA00023242"/>
    </source>
</evidence>
<reference evidence="16" key="1">
    <citation type="submission" date="2025-08" db="UniProtKB">
        <authorList>
            <consortium name="RefSeq"/>
        </authorList>
    </citation>
    <scope>IDENTIFICATION</scope>
    <source>
        <tissue evidence="16">Whole body</tissue>
    </source>
</reference>
<gene>
    <name evidence="16" type="primary">LOC107063970</name>
</gene>
<dbReference type="PROSITE" id="PS50071">
    <property type="entry name" value="HOMEOBOX_2"/>
    <property type="match status" value="1"/>
</dbReference>
<feature type="domain" description="Homeobox" evidence="13">
    <location>
        <begin position="190"/>
        <end position="250"/>
    </location>
</feature>
<organism evidence="15 16">
    <name type="scientific">Polistes dominula</name>
    <name type="common">European paper wasp</name>
    <name type="synonym">Vespa dominula</name>
    <dbReference type="NCBI Taxonomy" id="743375"/>
    <lineage>
        <taxon>Eukaryota</taxon>
        <taxon>Metazoa</taxon>
        <taxon>Ecdysozoa</taxon>
        <taxon>Arthropoda</taxon>
        <taxon>Hexapoda</taxon>
        <taxon>Insecta</taxon>
        <taxon>Pterygota</taxon>
        <taxon>Neoptera</taxon>
        <taxon>Endopterygota</taxon>
        <taxon>Hymenoptera</taxon>
        <taxon>Apocrita</taxon>
        <taxon>Aculeata</taxon>
        <taxon>Vespoidea</taxon>
        <taxon>Vespidae</taxon>
        <taxon>Polistinae</taxon>
        <taxon>Polistini</taxon>
        <taxon>Polistes</taxon>
    </lineage>
</organism>
<keyword evidence="8" id="KW-0804">Transcription</keyword>
<dbReference type="CDD" id="cd00131">
    <property type="entry name" value="PAX"/>
    <property type="match status" value="1"/>
</dbReference>
<keyword evidence="4" id="KW-0563">Paired box</keyword>
<protein>
    <submittedName>
        <fullName evidence="16">Protein gooseberry-like isoform X1</fullName>
    </submittedName>
</protein>
<dbReference type="InterPro" id="IPR017970">
    <property type="entry name" value="Homeobox_CS"/>
</dbReference>
<dbReference type="InterPro" id="IPR001356">
    <property type="entry name" value="HD"/>
</dbReference>
<dbReference type="SMART" id="SM00351">
    <property type="entry name" value="PAX"/>
    <property type="match status" value="1"/>
</dbReference>
<evidence type="ECO:0000256" key="4">
    <source>
        <dbReference type="ARBA" id="ARBA00022724"/>
    </source>
</evidence>
<keyword evidence="5" id="KW-0805">Transcription regulation</keyword>
<dbReference type="InterPro" id="IPR001523">
    <property type="entry name" value="Paired_dom"/>
</dbReference>
<dbReference type="SMART" id="SM00389">
    <property type="entry name" value="HOX"/>
    <property type="match status" value="1"/>
</dbReference>
<proteinExistence type="inferred from homology"/>
<evidence type="ECO:0000256" key="12">
    <source>
        <dbReference type="SAM" id="MobiDB-lite"/>
    </source>
</evidence>
<keyword evidence="7 10" id="KW-0371">Homeobox</keyword>
<dbReference type="Gene3D" id="1.10.10.10">
    <property type="entry name" value="Winged helix-like DNA-binding domain superfamily/Winged helix DNA-binding domain"/>
    <property type="match status" value="2"/>
</dbReference>